<dbReference type="Gene3D" id="3.30.160.60">
    <property type="entry name" value="Classic Zinc Finger"/>
    <property type="match status" value="1"/>
</dbReference>
<dbReference type="PANTHER" id="PTHR10032:SF193">
    <property type="entry name" value="TRANSCRIPTION FACTOR OVO-LIKE 2"/>
    <property type="match status" value="1"/>
</dbReference>
<name>A0AA40HI90_CNENI</name>
<dbReference type="Proteomes" id="UP001177744">
    <property type="component" value="Unassembled WGS sequence"/>
</dbReference>
<dbReference type="GO" id="GO:0000981">
    <property type="term" value="F:DNA-binding transcription factor activity, RNA polymerase II-specific"/>
    <property type="evidence" value="ECO:0007669"/>
    <property type="project" value="TreeGrafter"/>
</dbReference>
<keyword evidence="6" id="KW-0539">Nucleus</keyword>
<comment type="caution">
    <text evidence="7">The sequence shown here is derived from an EMBL/GenBank/DDBJ whole genome shotgun (WGS) entry which is preliminary data.</text>
</comment>
<organism evidence="7 8">
    <name type="scientific">Cnephaeus nilssonii</name>
    <name type="common">Northern bat</name>
    <name type="synonym">Eptesicus nilssonii</name>
    <dbReference type="NCBI Taxonomy" id="3371016"/>
    <lineage>
        <taxon>Eukaryota</taxon>
        <taxon>Metazoa</taxon>
        <taxon>Chordata</taxon>
        <taxon>Craniata</taxon>
        <taxon>Vertebrata</taxon>
        <taxon>Euteleostomi</taxon>
        <taxon>Mammalia</taxon>
        <taxon>Eutheria</taxon>
        <taxon>Laurasiatheria</taxon>
        <taxon>Chiroptera</taxon>
        <taxon>Yangochiroptera</taxon>
        <taxon>Vespertilionidae</taxon>
        <taxon>Cnephaeus</taxon>
    </lineage>
</organism>
<keyword evidence="3" id="KW-0677">Repeat</keyword>
<evidence type="ECO:0000313" key="7">
    <source>
        <dbReference type="EMBL" id="KAK1331717.1"/>
    </source>
</evidence>
<evidence type="ECO:0000256" key="5">
    <source>
        <dbReference type="ARBA" id="ARBA00022833"/>
    </source>
</evidence>
<dbReference type="SUPFAM" id="SSF57667">
    <property type="entry name" value="beta-beta-alpha zinc fingers"/>
    <property type="match status" value="1"/>
</dbReference>
<dbReference type="GO" id="GO:0000978">
    <property type="term" value="F:RNA polymerase II cis-regulatory region sequence-specific DNA binding"/>
    <property type="evidence" value="ECO:0007669"/>
    <property type="project" value="TreeGrafter"/>
</dbReference>
<keyword evidence="4" id="KW-0863">Zinc-finger</keyword>
<accession>A0AA40HI90</accession>
<reference evidence="7" key="1">
    <citation type="submission" date="2023-06" db="EMBL/GenBank/DDBJ databases">
        <title>Reference genome for the Northern bat (Eptesicus nilssonii), a most northern bat species.</title>
        <authorList>
            <person name="Laine V.N."/>
            <person name="Pulliainen A.T."/>
            <person name="Lilley T.M."/>
        </authorList>
    </citation>
    <scope>NUCLEOTIDE SEQUENCE</scope>
    <source>
        <strain evidence="7">BLF_Eptnil</strain>
        <tissue evidence="7">Kidney</tissue>
    </source>
</reference>
<dbReference type="GO" id="GO:0009913">
    <property type="term" value="P:epidermal cell differentiation"/>
    <property type="evidence" value="ECO:0007669"/>
    <property type="project" value="TreeGrafter"/>
</dbReference>
<keyword evidence="2" id="KW-0479">Metal-binding</keyword>
<keyword evidence="8" id="KW-1185">Reference proteome</keyword>
<gene>
    <name evidence="7" type="ORF">QTO34_009691</name>
</gene>
<evidence type="ECO:0000313" key="8">
    <source>
        <dbReference type="Proteomes" id="UP001177744"/>
    </source>
</evidence>
<evidence type="ECO:0000256" key="3">
    <source>
        <dbReference type="ARBA" id="ARBA00022737"/>
    </source>
</evidence>
<evidence type="ECO:0000256" key="6">
    <source>
        <dbReference type="ARBA" id="ARBA00023242"/>
    </source>
</evidence>
<dbReference type="InterPro" id="IPR036236">
    <property type="entry name" value="Znf_C2H2_sf"/>
</dbReference>
<dbReference type="GO" id="GO:0005634">
    <property type="term" value="C:nucleus"/>
    <property type="evidence" value="ECO:0007669"/>
    <property type="project" value="UniProtKB-SubCell"/>
</dbReference>
<dbReference type="AlphaFoldDB" id="A0AA40HI90"/>
<keyword evidence="5" id="KW-0862">Zinc</keyword>
<comment type="subcellular location">
    <subcellularLocation>
        <location evidence="1">Nucleus</location>
    </subcellularLocation>
</comment>
<dbReference type="PANTHER" id="PTHR10032">
    <property type="entry name" value="ZINC FINGER PROTEIN WITH KRAB AND SCAN DOMAINS"/>
    <property type="match status" value="1"/>
</dbReference>
<dbReference type="InterPro" id="IPR027756">
    <property type="entry name" value="Ovo-like"/>
</dbReference>
<protein>
    <submittedName>
        <fullName evidence="7">Uncharacterized protein</fullName>
    </submittedName>
</protein>
<proteinExistence type="predicted"/>
<sequence length="129" mass="14280">MPKVFLVKQRSPGVSVRSWRELLDEERADPYIPAGPDCLLCDPAPHPRTAAVVAAAAPGDAEDPGRQAQAAHSCDLCGTGFRLQRRLHRPLKCHTQVKRRRCTFCGQGFKGPSDLKRQPARTQDLPLQM</sequence>
<evidence type="ECO:0000256" key="2">
    <source>
        <dbReference type="ARBA" id="ARBA00022723"/>
    </source>
</evidence>
<dbReference type="EMBL" id="JAULJE010000020">
    <property type="protein sequence ID" value="KAK1331717.1"/>
    <property type="molecule type" value="Genomic_DNA"/>
</dbReference>
<evidence type="ECO:0000256" key="4">
    <source>
        <dbReference type="ARBA" id="ARBA00022771"/>
    </source>
</evidence>
<evidence type="ECO:0000256" key="1">
    <source>
        <dbReference type="ARBA" id="ARBA00004123"/>
    </source>
</evidence>
<dbReference type="GO" id="GO:0008270">
    <property type="term" value="F:zinc ion binding"/>
    <property type="evidence" value="ECO:0007669"/>
    <property type="project" value="UniProtKB-KW"/>
</dbReference>